<proteinExistence type="predicted"/>
<feature type="compositionally biased region" description="Basic and acidic residues" evidence="1">
    <location>
        <begin position="884"/>
        <end position="903"/>
    </location>
</feature>
<feature type="compositionally biased region" description="Polar residues" evidence="1">
    <location>
        <begin position="1099"/>
        <end position="1109"/>
    </location>
</feature>
<feature type="region of interest" description="Disordered" evidence="1">
    <location>
        <begin position="157"/>
        <end position="213"/>
    </location>
</feature>
<feature type="compositionally biased region" description="Acidic residues" evidence="1">
    <location>
        <begin position="1478"/>
        <end position="1490"/>
    </location>
</feature>
<evidence type="ECO:0000313" key="2">
    <source>
        <dbReference type="EnsemblMetazoa" id="AQUA003415-PA"/>
    </source>
</evidence>
<feature type="compositionally biased region" description="Low complexity" evidence="1">
    <location>
        <begin position="1759"/>
        <end position="1770"/>
    </location>
</feature>
<evidence type="ECO:0000256" key="1">
    <source>
        <dbReference type="SAM" id="MobiDB-lite"/>
    </source>
</evidence>
<feature type="region of interest" description="Disordered" evidence="1">
    <location>
        <begin position="1469"/>
        <end position="1509"/>
    </location>
</feature>
<feature type="compositionally biased region" description="Low complexity" evidence="1">
    <location>
        <begin position="1779"/>
        <end position="1789"/>
    </location>
</feature>
<sequence>MWRAKVICMSGTRRCYNELDEINSDSASNYVDRVRIRDSSNSFGGPGRGSGWRQKSLSNIDLPTSYRGIAGGIGGGITGGGLGAGQFRYRDYDSGLYDLYSRIDSRREEYEDLYGVNPKAARANGASSGNSGLSSSAGATAAAAAAASSSSAAAAIAAGSPAGGGGSKSKKRHHRSQEVIAYDKSSEHGGHSHHHHHHHHHGSQQQQAAQQQQFYNPDTGEACSLRRTRSLAVIREESYHDLHLPGRGGARRSQLIPRAKLIDRNFFKERFSYIYDDNGDVPEAPESDANGYTLARRFSTSTQTANGGPGQQQPFPWHTDKSDLDSIDSSIFKHSLHQQNSFDGSRRNSIRSDSTKFVSKVEVHSQYSGVSGGSKSDTGVDADLKLLDDLSLREEPVRGKSVATLDTVRKRSGKFGPRDEDESGITIIEIKDSQVSHKSSSVISYDSIYLSSESDEKELLDEQQQQQPATPSEDRRRRRGKEAALIEAQFEEYEELFHEADDLESTESTIDTLYGQVTKPKPKIVGVEPKKLHPNDSLRRYTKHNTGRSTIERLSIISNLKLRQEFGGGSDPPSPGGRKDRAAALPPVDSDYQYNSLPDADVCKILRNSERIDAKLRRIADSEHDGDAASRKREFDSLPRLNKANLNLTRPPSDEDTSLEESDKGAPSIEVVETPTKEVQGKVYLQELGVELDYENSVVAGNSDQESDITIVAPQESLELTTPAIVVTPADKKPASSSSVIYSTFASTVGKQTTTKINFESKERQKPETDALREVRTKLKPVQQTQTIQPKVPLALAPTVKLGGRKVIVDEVAAKAVQREKELGREQAPPTAPKNGVQEQVAPPVPKKPPKDPELPQEVATSAGIPIANAKTSDNEPETDLPPAEEKQGSPKVDHSSLFKDTNPFKEQARREIKHRVNDRPLFKGVRRFNSTENIFTSTPIIVTKTFNNCIKTNEVKTKSFDSLIVESSQQCQQDKHKLKMPRPQVIQIVDSKQPPATNGADTLRKTSKNGQQTQREFLHKVDSVRSYWSKMLDEVEQLTTDSDAIRTEEALQNAKNELLTSSAAASAVAAPPGAPTNQVAAYHQQSLSKNGNAGRKSSIGSATSEASDGSNRSTNTGSTRTVSSGGGQQVRPSAATTGGGRNKYSTYQLEDEEQHEDGSDLRYQSFSPTVEIIELDGHKQAALVKPKNARELDFDHVRYKVMKSEMFQKNLLVNHRKAAQFDGLMQYLQDYSFQELLAHNNVVIIEPVRTKIEKISEKPPHAPAAVCRITNGALGVPGAGGGGGRRPNVPTNGAAASGIKKHFFYHPIRVNKELLDEELPSPDTVRNVRKLFEGTLRLGTAAKQAYEEAKANGTAGIRKWDSASLSSGVSSSGDLSSPCDCGEPGEDAAAATSIESQLAGELESHYVSQDVLEKIRECGSTVTYYGGRVLDKRTEAISTMTRAIMREIRGQDRQCGVCQPHGCHRHSIADDERVAEVDEEEEEEEDEQDEHDHAHGCSGSLRRPLSGEREGGLGVKFKLVKSNSCSSRLELAGTGKTPPDLLRPNGRMRGRHILPEESSTRGTVEATIEEPEESVRDMVSRLESGNGATLITGRTTANKPRIIESRCIEKYEPAEPAITINSQTTVDGGTTIAAVGSVASERKSPVPAPPAEPGVTVNNHINVVQPVASIPQPPPIPGPLVIPPLLRGGPAKTLPSIEVAAAAAVPPPPTAPAVMSGATSMERPPKVCRNRNVDLAFAATMRQLVGLNGNGTVLRPPSAVKKSSSQVSVHGTESNDQSPPDSAPSSAASVTKTVTFNFTNGASAAATEQTTNGHEESQQHHHTTNGTQQQQQVVDQSENLRPSAIAEQRKLDELTSPKLVNWSSIGRFDERQYFANDRKLIEKRKYDDMEFEEFEVLDPNAPPEHYDSLNSK</sequence>
<feature type="region of interest" description="Disordered" evidence="1">
    <location>
        <begin position="820"/>
        <end position="903"/>
    </location>
</feature>
<reference evidence="2" key="1">
    <citation type="submission" date="2020-05" db="UniProtKB">
        <authorList>
            <consortium name="EnsemblMetazoa"/>
        </authorList>
    </citation>
    <scope>IDENTIFICATION</scope>
    <source>
        <strain evidence="2">SANGQUA</strain>
    </source>
</reference>
<feature type="region of interest" description="Disordered" evidence="1">
    <location>
        <begin position="455"/>
        <end position="480"/>
    </location>
</feature>
<evidence type="ECO:0000313" key="3">
    <source>
        <dbReference type="Proteomes" id="UP000076407"/>
    </source>
</evidence>
<feature type="region of interest" description="Disordered" evidence="1">
    <location>
        <begin position="1088"/>
        <end position="1144"/>
    </location>
</feature>
<feature type="compositionally biased region" description="Basic residues" evidence="1">
    <location>
        <begin position="191"/>
        <end position="202"/>
    </location>
</feature>
<feature type="compositionally biased region" description="Low complexity" evidence="1">
    <location>
        <begin position="203"/>
        <end position="213"/>
    </location>
</feature>
<feature type="region of interest" description="Disordered" evidence="1">
    <location>
        <begin position="994"/>
        <end position="1013"/>
    </location>
</feature>
<feature type="region of interest" description="Disordered" evidence="1">
    <location>
        <begin position="564"/>
        <end position="592"/>
    </location>
</feature>
<feature type="region of interest" description="Disordered" evidence="1">
    <location>
        <begin position="1750"/>
        <end position="1789"/>
    </location>
</feature>
<organism evidence="2 3">
    <name type="scientific">Anopheles quadriannulatus</name>
    <name type="common">Mosquito</name>
    <dbReference type="NCBI Taxonomy" id="34691"/>
    <lineage>
        <taxon>Eukaryota</taxon>
        <taxon>Metazoa</taxon>
        <taxon>Ecdysozoa</taxon>
        <taxon>Arthropoda</taxon>
        <taxon>Hexapoda</taxon>
        <taxon>Insecta</taxon>
        <taxon>Pterygota</taxon>
        <taxon>Neoptera</taxon>
        <taxon>Endopterygota</taxon>
        <taxon>Diptera</taxon>
        <taxon>Nematocera</taxon>
        <taxon>Culicoidea</taxon>
        <taxon>Culicidae</taxon>
        <taxon>Anophelinae</taxon>
        <taxon>Anopheles</taxon>
    </lineage>
</organism>
<name>A0A182X0U8_ANOQN</name>
<dbReference type="PANTHER" id="PTHR48125">
    <property type="entry name" value="LP07818P1"/>
    <property type="match status" value="1"/>
</dbReference>
<feature type="region of interest" description="Disordered" evidence="1">
    <location>
        <begin position="1806"/>
        <end position="1838"/>
    </location>
</feature>
<keyword evidence="3" id="KW-1185">Reference proteome</keyword>
<feature type="compositionally biased region" description="Low complexity" evidence="1">
    <location>
        <begin position="1369"/>
        <end position="1378"/>
    </location>
</feature>
<dbReference type="VEuPathDB" id="VectorBase:AQUA003415"/>
<accession>A0A182X0U8</accession>
<feature type="compositionally biased region" description="Basic and acidic residues" evidence="1">
    <location>
        <begin position="622"/>
        <end position="637"/>
    </location>
</feature>
<dbReference type="Proteomes" id="UP000076407">
    <property type="component" value="Unassembled WGS sequence"/>
</dbReference>
<feature type="region of interest" description="Disordered" evidence="1">
    <location>
        <begin position="1369"/>
        <end position="1388"/>
    </location>
</feature>
<dbReference type="EnsemblMetazoa" id="AQUA003415-RA">
    <property type="protein sequence ID" value="AQUA003415-PA"/>
    <property type="gene ID" value="AQUA003415"/>
</dbReference>
<protein>
    <submittedName>
        <fullName evidence="2">Uncharacterized protein</fullName>
    </submittedName>
</protein>
<feature type="compositionally biased region" description="Low complexity" evidence="1">
    <location>
        <begin position="1110"/>
        <end position="1124"/>
    </location>
</feature>
<feature type="region of interest" description="Disordered" evidence="1">
    <location>
        <begin position="622"/>
        <end position="668"/>
    </location>
</feature>
<dbReference type="PANTHER" id="PTHR48125:SF12">
    <property type="entry name" value="AT HOOK TRANSCRIPTION FACTOR FAMILY-RELATED"/>
    <property type="match status" value="1"/>
</dbReference>